<organism evidence="5 6">
    <name type="scientific">Bombus impatiens</name>
    <name type="common">Bumblebee</name>
    <dbReference type="NCBI Taxonomy" id="132113"/>
    <lineage>
        <taxon>Eukaryota</taxon>
        <taxon>Metazoa</taxon>
        <taxon>Ecdysozoa</taxon>
        <taxon>Arthropoda</taxon>
        <taxon>Hexapoda</taxon>
        <taxon>Insecta</taxon>
        <taxon>Pterygota</taxon>
        <taxon>Neoptera</taxon>
        <taxon>Endopterygota</taxon>
        <taxon>Hymenoptera</taxon>
        <taxon>Apocrita</taxon>
        <taxon>Aculeata</taxon>
        <taxon>Apoidea</taxon>
        <taxon>Anthophila</taxon>
        <taxon>Apidae</taxon>
        <taxon>Bombus</taxon>
        <taxon>Pyrobombus</taxon>
    </lineage>
</organism>
<dbReference type="OMA" id="QNCEGEA"/>
<dbReference type="PANTHER" id="PTHR24171">
    <property type="entry name" value="ANKYRIN REPEAT DOMAIN-CONTAINING PROTEIN 39-RELATED"/>
    <property type="match status" value="1"/>
</dbReference>
<protein>
    <submittedName>
        <fullName evidence="6">Ankyrin repeat domain-containing protein 54</fullName>
    </submittedName>
</protein>
<dbReference type="InterPro" id="IPR036770">
    <property type="entry name" value="Ankyrin_rpt-contain_sf"/>
</dbReference>
<feature type="region of interest" description="Disordered" evidence="4">
    <location>
        <begin position="1"/>
        <end position="26"/>
    </location>
</feature>
<dbReference type="Proteomes" id="UP000515180">
    <property type="component" value="Unplaced"/>
</dbReference>
<dbReference type="PANTHER" id="PTHR24171:SF9">
    <property type="entry name" value="ANKYRIN REPEAT DOMAIN-CONTAINING PROTEIN 39"/>
    <property type="match status" value="1"/>
</dbReference>
<evidence type="ECO:0000256" key="3">
    <source>
        <dbReference type="PROSITE-ProRule" id="PRU00023"/>
    </source>
</evidence>
<dbReference type="GeneID" id="100746406"/>
<dbReference type="SMART" id="SM00248">
    <property type="entry name" value="ANK"/>
    <property type="match status" value="3"/>
</dbReference>
<dbReference type="PROSITE" id="PS50088">
    <property type="entry name" value="ANK_REPEAT"/>
    <property type="match status" value="2"/>
</dbReference>
<gene>
    <name evidence="6" type="primary">LOC100746406</name>
</gene>
<proteinExistence type="predicted"/>
<keyword evidence="5" id="KW-1185">Reference proteome</keyword>
<feature type="repeat" description="ANK" evidence="3">
    <location>
        <begin position="181"/>
        <end position="213"/>
    </location>
</feature>
<keyword evidence="1" id="KW-0677">Repeat</keyword>
<dbReference type="AlphaFoldDB" id="A0A6P3V2D4"/>
<dbReference type="KEGG" id="bim:100746406"/>
<evidence type="ECO:0000256" key="4">
    <source>
        <dbReference type="SAM" id="MobiDB-lite"/>
    </source>
</evidence>
<evidence type="ECO:0000256" key="1">
    <source>
        <dbReference type="ARBA" id="ARBA00022737"/>
    </source>
</evidence>
<evidence type="ECO:0000313" key="5">
    <source>
        <dbReference type="Proteomes" id="UP000515180"/>
    </source>
</evidence>
<feature type="repeat" description="ANK" evidence="3">
    <location>
        <begin position="214"/>
        <end position="246"/>
    </location>
</feature>
<sequence>MTSVDSGIETSNNSDDSSIAQSEDMTMEEISNASSAPTIITCNNNHNEIQEIKPGIVHTIFNPNSSVCLSNMHDGVQNSTPASSSRPYIGVSPNVLEVKFPFKCNSVGSSTARTFLVNQHVYCSKIKLTKEKRRNRHFVSLVDDYTRLVQHRMRIAAATNNTMVMKILLDSNVSPNSGDKQGRTPLHLASCRGYTDMVRLLLEYGADPNLRDSVGNTPLHLAAVTSKISVVTLLLNAGTDPLCLDQYGYNPLHLAQTKLKLLQNCKGKDMMKIKDEVQSIISMLLAYLQKYKDTHKSMETLTSLCSRLSLSNTSNQVQDDVKDLLANLNALSITK</sequence>
<dbReference type="SUPFAM" id="SSF48403">
    <property type="entry name" value="Ankyrin repeat"/>
    <property type="match status" value="1"/>
</dbReference>
<accession>A0A6P3V2D4</accession>
<dbReference type="OrthoDB" id="496981at2759"/>
<name>A0A6P3V2D4_BOMIM</name>
<dbReference type="Pfam" id="PF13857">
    <property type="entry name" value="Ank_5"/>
    <property type="match status" value="1"/>
</dbReference>
<dbReference type="InterPro" id="IPR002110">
    <property type="entry name" value="Ankyrin_rpt"/>
</dbReference>
<keyword evidence="2 3" id="KW-0040">ANK repeat</keyword>
<evidence type="ECO:0000313" key="6">
    <source>
        <dbReference type="RefSeq" id="XP_012246085.1"/>
    </source>
</evidence>
<reference evidence="6" key="1">
    <citation type="submission" date="2025-08" db="UniProtKB">
        <authorList>
            <consortium name="RefSeq"/>
        </authorList>
    </citation>
    <scope>IDENTIFICATION</scope>
</reference>
<dbReference type="PROSITE" id="PS50297">
    <property type="entry name" value="ANK_REP_REGION"/>
    <property type="match status" value="2"/>
</dbReference>
<dbReference type="RefSeq" id="XP_012246085.1">
    <property type="nucleotide sequence ID" value="XM_012390662.3"/>
</dbReference>
<dbReference type="Gene3D" id="1.25.40.20">
    <property type="entry name" value="Ankyrin repeat-containing domain"/>
    <property type="match status" value="2"/>
</dbReference>
<evidence type="ECO:0000256" key="2">
    <source>
        <dbReference type="ARBA" id="ARBA00023043"/>
    </source>
</evidence>